<dbReference type="AlphaFoldDB" id="B8ERI3"/>
<keyword evidence="3" id="KW-1185">Reference proteome</keyword>
<dbReference type="KEGG" id="msl:Msil_2096"/>
<keyword evidence="1" id="KW-0812">Transmembrane</keyword>
<gene>
    <name evidence="2" type="ordered locus">Msil_2096</name>
</gene>
<keyword evidence="1" id="KW-1133">Transmembrane helix</keyword>
<protein>
    <submittedName>
        <fullName evidence="2">Uncharacterized protein</fullName>
    </submittedName>
</protein>
<dbReference type="STRING" id="395965.Msil_2096"/>
<proteinExistence type="predicted"/>
<dbReference type="EMBL" id="CP001280">
    <property type="protein sequence ID" value="ACK51035.1"/>
    <property type="molecule type" value="Genomic_DNA"/>
</dbReference>
<dbReference type="HOGENOM" id="CLU_758236_0_0_5"/>
<name>B8ERI3_METSB</name>
<evidence type="ECO:0000313" key="2">
    <source>
        <dbReference type="EMBL" id="ACK51035.1"/>
    </source>
</evidence>
<sequence length="365" mass="38748">MSSVSKTGRQRSLMLLEAGVCAAIASLLSGCGILGLCHNDCGPGWVHGSADCGCMQVSKPTSSQPPVGGTYYVVRRYFCNDGSQCDVTGWGNSCPASKQNVLASLAAVDDPCHNCAGTIVEGRYWPGRAEYIQGGACEGVSLLNSRDNRALNALISYPKNVQNEMLPTHAPLGPKTLRADASPSIIRRIAFLAGAPNCRIACVDDFASGDCLQPPSSGEAQTLLGEFDALRNHVVIQHDGVIKKSDVMNIFHVDGDGCNRGDTFINNGQIENSGEGDCYLSAELPVQDVKEKGVSLYMPIHVIGAVNINGRSIDLKFSDRKSAPLLNFDDGGLQNEWGGAVRSISADQTRVMFGTDTGCIMLSNE</sequence>
<dbReference type="PROSITE" id="PS51257">
    <property type="entry name" value="PROKAR_LIPOPROTEIN"/>
    <property type="match status" value="1"/>
</dbReference>
<keyword evidence="1" id="KW-0472">Membrane</keyword>
<feature type="transmembrane region" description="Helical" evidence="1">
    <location>
        <begin position="12"/>
        <end position="36"/>
    </location>
</feature>
<accession>B8ERI3</accession>
<reference evidence="2 3" key="1">
    <citation type="journal article" date="2010" name="J. Bacteriol.">
        <title>Complete genome sequence of the aerobic facultative methanotroph Methylocella silvestris BL2.</title>
        <authorList>
            <person name="Chen Y."/>
            <person name="Crombie A."/>
            <person name="Rahman M.T."/>
            <person name="Dedysh S.N."/>
            <person name="Liesack W."/>
            <person name="Stott M.B."/>
            <person name="Alam M."/>
            <person name="Theisen A.R."/>
            <person name="Murrell J.C."/>
            <person name="Dunfield P.F."/>
        </authorList>
    </citation>
    <scope>NUCLEOTIDE SEQUENCE [LARGE SCALE GENOMIC DNA]</scope>
    <source>
        <strain evidence="3">DSM 15510 / CIP 108128 / LMG 27833 / NCIMB 13906 / BL2</strain>
    </source>
</reference>
<dbReference type="Proteomes" id="UP000002257">
    <property type="component" value="Chromosome"/>
</dbReference>
<organism evidence="2 3">
    <name type="scientific">Methylocella silvestris (strain DSM 15510 / CIP 108128 / LMG 27833 / NCIMB 13906 / BL2)</name>
    <dbReference type="NCBI Taxonomy" id="395965"/>
    <lineage>
        <taxon>Bacteria</taxon>
        <taxon>Pseudomonadati</taxon>
        <taxon>Pseudomonadota</taxon>
        <taxon>Alphaproteobacteria</taxon>
        <taxon>Hyphomicrobiales</taxon>
        <taxon>Beijerinckiaceae</taxon>
        <taxon>Methylocella</taxon>
    </lineage>
</organism>
<evidence type="ECO:0000313" key="3">
    <source>
        <dbReference type="Proteomes" id="UP000002257"/>
    </source>
</evidence>
<evidence type="ECO:0000256" key="1">
    <source>
        <dbReference type="SAM" id="Phobius"/>
    </source>
</evidence>